<evidence type="ECO:0000313" key="1">
    <source>
        <dbReference type="EMBL" id="MDR7099673.1"/>
    </source>
</evidence>
<dbReference type="EMBL" id="JAVDVW010000002">
    <property type="protein sequence ID" value="MDR7099673.1"/>
    <property type="molecule type" value="Genomic_DNA"/>
</dbReference>
<keyword evidence="2" id="KW-1185">Reference proteome</keyword>
<evidence type="ECO:0000313" key="2">
    <source>
        <dbReference type="Proteomes" id="UP001267878"/>
    </source>
</evidence>
<reference evidence="1 2" key="1">
    <citation type="submission" date="2023-07" db="EMBL/GenBank/DDBJ databases">
        <title>Sorghum-associated microbial communities from plants grown in Nebraska, USA.</title>
        <authorList>
            <person name="Schachtman D."/>
        </authorList>
    </citation>
    <scope>NUCLEOTIDE SEQUENCE [LARGE SCALE GENOMIC DNA]</scope>
    <source>
        <strain evidence="1 2">BE187</strain>
    </source>
</reference>
<dbReference type="Proteomes" id="UP001267878">
    <property type="component" value="Unassembled WGS sequence"/>
</dbReference>
<dbReference type="RefSeq" id="WP_310054015.1">
    <property type="nucleotide sequence ID" value="NZ_JAVDVW010000002.1"/>
</dbReference>
<comment type="caution">
    <text evidence="1">The sequence shown here is derived from an EMBL/GenBank/DDBJ whole genome shotgun (WGS) entry which is preliminary data.</text>
</comment>
<name>A0ABU1VRF6_9GAMM</name>
<proteinExistence type="predicted"/>
<organism evidence="1 2">
    <name type="scientific">Agrilutibacter niabensis</name>
    <dbReference type="NCBI Taxonomy" id="380628"/>
    <lineage>
        <taxon>Bacteria</taxon>
        <taxon>Pseudomonadati</taxon>
        <taxon>Pseudomonadota</taxon>
        <taxon>Gammaproteobacteria</taxon>
        <taxon>Lysobacterales</taxon>
        <taxon>Lysobacteraceae</taxon>
        <taxon>Agrilutibacter</taxon>
    </lineage>
</organism>
<sequence>MFMIASSVFIIRDPVGRFAAKPIPASGISANPRRDYIARTTVLLLAAGTRVLVGPTTLVCRSSKNDQRMVGLLRADALHCPQLVSVATFAHDFGHACNRMAWKMP</sequence>
<accession>A0ABU1VRF6</accession>
<gene>
    <name evidence="1" type="ORF">J2X04_002054</name>
</gene>
<protein>
    <submittedName>
        <fullName evidence="1">Uncharacterized protein</fullName>
    </submittedName>
</protein>